<evidence type="ECO:0000313" key="2">
    <source>
        <dbReference type="Proteomes" id="UP000077248"/>
    </source>
</evidence>
<dbReference type="RefSeq" id="XP_018381888.1">
    <property type="nucleotide sequence ID" value="XM_018525740.1"/>
</dbReference>
<dbReference type="Proteomes" id="UP000077248">
    <property type="component" value="Unassembled WGS sequence"/>
</dbReference>
<organism evidence="1 2">
    <name type="scientific">Alternaria alternata</name>
    <name type="common">Alternaria rot fungus</name>
    <name type="synonym">Torula alternata</name>
    <dbReference type="NCBI Taxonomy" id="5599"/>
    <lineage>
        <taxon>Eukaryota</taxon>
        <taxon>Fungi</taxon>
        <taxon>Dikarya</taxon>
        <taxon>Ascomycota</taxon>
        <taxon>Pezizomycotina</taxon>
        <taxon>Dothideomycetes</taxon>
        <taxon>Pleosporomycetidae</taxon>
        <taxon>Pleosporales</taxon>
        <taxon>Pleosporineae</taxon>
        <taxon>Pleosporaceae</taxon>
        <taxon>Alternaria</taxon>
        <taxon>Alternaria sect. Alternaria</taxon>
        <taxon>Alternaria alternata complex</taxon>
    </lineage>
</organism>
<dbReference type="KEGG" id="aalt:CC77DRAFT_1023828"/>
<reference evidence="1 2" key="1">
    <citation type="submission" date="2016-05" db="EMBL/GenBank/DDBJ databases">
        <title>Comparative analysis of secretome profiles of manganese(II)-oxidizing ascomycete fungi.</title>
        <authorList>
            <consortium name="DOE Joint Genome Institute"/>
            <person name="Zeiner C.A."/>
            <person name="Purvine S.O."/>
            <person name="Zink E.M."/>
            <person name="Wu S."/>
            <person name="Pasa-Tolic L."/>
            <person name="Chaput D.L."/>
            <person name="Haridas S."/>
            <person name="Grigoriev I.V."/>
            <person name="Santelli C.M."/>
            <person name="Hansel C.M."/>
        </authorList>
    </citation>
    <scope>NUCLEOTIDE SEQUENCE [LARGE SCALE GENOMIC DNA]</scope>
    <source>
        <strain evidence="1 2">SRC1lrK2f</strain>
    </source>
</reference>
<evidence type="ECO:0000313" key="1">
    <source>
        <dbReference type="EMBL" id="OAG16467.1"/>
    </source>
</evidence>
<proteinExistence type="predicted"/>
<dbReference type="AlphaFoldDB" id="A0A177DBA6"/>
<dbReference type="GeneID" id="29111334"/>
<accession>A0A177DBA6</accession>
<sequence>MRLQWTARFVLAQPTLHLRQATQVLWTKRCVSAQILGRPGAKGHPVTCLEAVYATAHVTEMSAPSRTDASVPWLEGRLHAYKSANTPPRSVLSSAPTLICNI</sequence>
<keyword evidence="2" id="KW-1185">Reference proteome</keyword>
<name>A0A177DBA6_ALTAL</name>
<dbReference type="EMBL" id="KV441489">
    <property type="protein sequence ID" value="OAG16467.1"/>
    <property type="molecule type" value="Genomic_DNA"/>
</dbReference>
<dbReference type="VEuPathDB" id="FungiDB:CC77DRAFT_1023828"/>
<gene>
    <name evidence="1" type="ORF">CC77DRAFT_1023828</name>
</gene>
<protein>
    <submittedName>
        <fullName evidence="1">Uncharacterized protein</fullName>
    </submittedName>
</protein>